<sequence>MTDTEDADETPQLSDSATSDDESEEERVETLISGREKRKTAGNRYDRELIGEEVAAEDDPDEVALLFAGDEEEEDEEFKSSDGEDDADMSSSDDDDQGPNAAVDDMEGEKELDKQAKAERAKKRKADLALTSVSGVRKKLRTDPTKPAPVVALAKPSKKKDRVTWVHDPDSGRGSLRKQTIAHRAETIARLKESEAQSKKLKAIREQRERERAKDAPKELTQADRLAEAARIERQNAKSLNRWETLERKRQEEQAAKLAALKNRKLQGPYVSWWSAKATWIGPKLSKIGTRDAGNVIEGGTEGKKRGRKSKAEQQATSKSMESGAPWTLVEVQRPGATASAPSATEANEPPPKHLQTEGKDAGTVLSKPESTILVPAEANTGSTVPLPHSTPVEPPTDAPKAALDTMTDTPRDGEASTEPTAESQQQPPLSTAPSEPEDSFLKGIHEYASMPADNASESDPVAAPLQVNDGQDKVQPKSEVQRVSGMVQPEPKKVQPESQEKDTLHQITDLQPTSISQPASELSATTSTPDTQTEPNARDQATIVSVTTVQAESTSQKPDAAIKGTPIKSEKQETEQVGVPDVVKTGPEPEPVVENSTRNLVLLEKFDELSNESRQDYSLFYNHRKSSKPVKHSQELCPITTLPVRYRDPSTGIGYANVPGYKKLQELKQHKFVWSSMLGCYIGRDGGVVARGVPEGFVEK</sequence>
<evidence type="ECO:0000313" key="5">
    <source>
        <dbReference type="Proteomes" id="UP000053599"/>
    </source>
</evidence>
<dbReference type="Pfam" id="PF05764">
    <property type="entry name" value="YL1"/>
    <property type="match status" value="1"/>
</dbReference>
<feature type="compositionally biased region" description="Acidic residues" evidence="2">
    <location>
        <begin position="18"/>
        <end position="27"/>
    </location>
</feature>
<feature type="compositionally biased region" description="Basic and acidic residues" evidence="2">
    <location>
        <begin position="351"/>
        <end position="361"/>
    </location>
</feature>
<feature type="compositionally biased region" description="Basic and acidic residues" evidence="2">
    <location>
        <begin position="109"/>
        <end position="119"/>
    </location>
</feature>
<comment type="similarity">
    <text evidence="1">Belongs to the VPS72/YL1 family.</text>
</comment>
<proteinExistence type="inferred from homology"/>
<dbReference type="HOGENOM" id="CLU_008699_2_0_1"/>
<evidence type="ECO:0000256" key="2">
    <source>
        <dbReference type="SAM" id="MobiDB-lite"/>
    </source>
</evidence>
<feature type="region of interest" description="Disordered" evidence="2">
    <location>
        <begin position="1"/>
        <end position="180"/>
    </location>
</feature>
<dbReference type="PANTHER" id="PTHR13275">
    <property type="entry name" value="YL-1 PROTEIN TRANSCRIPTION FACTOR-LIKE 1"/>
    <property type="match status" value="1"/>
</dbReference>
<accession>A0A0D1X592</accession>
<evidence type="ECO:0000313" key="4">
    <source>
        <dbReference type="EMBL" id="KIV82866.1"/>
    </source>
</evidence>
<protein>
    <recommendedName>
        <fullName evidence="3">Vps72/YL1 C-terminal domain-containing protein</fullName>
    </recommendedName>
</protein>
<feature type="compositionally biased region" description="Basic and acidic residues" evidence="2">
    <location>
        <begin position="491"/>
        <end position="505"/>
    </location>
</feature>
<feature type="compositionally biased region" description="Acidic residues" evidence="2">
    <location>
        <begin position="69"/>
        <end position="97"/>
    </location>
</feature>
<evidence type="ECO:0000256" key="1">
    <source>
        <dbReference type="ARBA" id="ARBA00006832"/>
    </source>
</evidence>
<feature type="region of interest" description="Disordered" evidence="2">
    <location>
        <begin position="288"/>
        <end position="594"/>
    </location>
</feature>
<feature type="compositionally biased region" description="Polar residues" evidence="2">
    <location>
        <begin position="543"/>
        <end position="558"/>
    </location>
</feature>
<dbReference type="EMBL" id="KN846952">
    <property type="protein sequence ID" value="KIV82866.1"/>
    <property type="molecule type" value="Genomic_DNA"/>
</dbReference>
<dbReference type="STRING" id="1016849.A0A0D1X592"/>
<evidence type="ECO:0000259" key="3">
    <source>
        <dbReference type="SMART" id="SM00993"/>
    </source>
</evidence>
<feature type="compositionally biased region" description="Basic and acidic residues" evidence="2">
    <location>
        <begin position="471"/>
        <end position="481"/>
    </location>
</feature>
<dbReference type="PANTHER" id="PTHR13275:SF4">
    <property type="entry name" value="VACUOLAR PROTEIN SORTING-ASSOCIATED PROTEIN 72 HOMOLOG"/>
    <property type="match status" value="1"/>
</dbReference>
<feature type="compositionally biased region" description="Polar residues" evidence="2">
    <location>
        <begin position="506"/>
        <end position="536"/>
    </location>
</feature>
<gene>
    <name evidence="4" type="ORF">PV11_04934</name>
</gene>
<dbReference type="Proteomes" id="UP000053599">
    <property type="component" value="Unassembled WGS sequence"/>
</dbReference>
<feature type="region of interest" description="Disordered" evidence="2">
    <location>
        <begin position="192"/>
        <end position="227"/>
    </location>
</feature>
<reference evidence="4 5" key="1">
    <citation type="submission" date="2015-01" db="EMBL/GenBank/DDBJ databases">
        <title>The Genome Sequence of Exophiala sideris CBS121828.</title>
        <authorList>
            <consortium name="The Broad Institute Genomics Platform"/>
            <person name="Cuomo C."/>
            <person name="de Hoog S."/>
            <person name="Gorbushina A."/>
            <person name="Stielow B."/>
            <person name="Teixiera M."/>
            <person name="Abouelleil A."/>
            <person name="Chapman S.B."/>
            <person name="Priest M."/>
            <person name="Young S.K."/>
            <person name="Wortman J."/>
            <person name="Nusbaum C."/>
            <person name="Birren B."/>
        </authorList>
    </citation>
    <scope>NUCLEOTIDE SEQUENCE [LARGE SCALE GENOMIC DNA]</scope>
    <source>
        <strain evidence="4 5">CBS 121828</strain>
    </source>
</reference>
<dbReference type="Pfam" id="PF08265">
    <property type="entry name" value="YL1_C"/>
    <property type="match status" value="1"/>
</dbReference>
<dbReference type="GO" id="GO:0005634">
    <property type="term" value="C:nucleus"/>
    <property type="evidence" value="ECO:0007669"/>
    <property type="project" value="TreeGrafter"/>
</dbReference>
<dbReference type="AlphaFoldDB" id="A0A0D1X592"/>
<organism evidence="4 5">
    <name type="scientific">Exophiala sideris</name>
    <dbReference type="NCBI Taxonomy" id="1016849"/>
    <lineage>
        <taxon>Eukaryota</taxon>
        <taxon>Fungi</taxon>
        <taxon>Dikarya</taxon>
        <taxon>Ascomycota</taxon>
        <taxon>Pezizomycotina</taxon>
        <taxon>Eurotiomycetes</taxon>
        <taxon>Chaetothyriomycetidae</taxon>
        <taxon>Chaetothyriales</taxon>
        <taxon>Herpotrichiellaceae</taxon>
        <taxon>Exophiala</taxon>
    </lineage>
</organism>
<dbReference type="InterPro" id="IPR046757">
    <property type="entry name" value="YL1_N"/>
</dbReference>
<feature type="compositionally biased region" description="Polar residues" evidence="2">
    <location>
        <begin position="418"/>
        <end position="434"/>
    </location>
</feature>
<dbReference type="OrthoDB" id="3942062at2759"/>
<feature type="compositionally biased region" description="Basic and acidic residues" evidence="2">
    <location>
        <begin position="162"/>
        <end position="171"/>
    </location>
</feature>
<feature type="domain" description="Vps72/YL1 C-terminal" evidence="3">
    <location>
        <begin position="636"/>
        <end position="665"/>
    </location>
</feature>
<name>A0A0D1X592_9EURO</name>
<dbReference type="InterPro" id="IPR013272">
    <property type="entry name" value="Vps72/YL1_C"/>
</dbReference>
<dbReference type="SMART" id="SM00993">
    <property type="entry name" value="YL1_C"/>
    <property type="match status" value="1"/>
</dbReference>